<organism evidence="9 10">
    <name type="scientific">Megasphaera lornae</name>
    <dbReference type="NCBI Taxonomy" id="1000568"/>
    <lineage>
        <taxon>Bacteria</taxon>
        <taxon>Bacillati</taxon>
        <taxon>Bacillota</taxon>
        <taxon>Negativicutes</taxon>
        <taxon>Veillonellales</taxon>
        <taxon>Veillonellaceae</taxon>
        <taxon>Megasphaera</taxon>
    </lineage>
</organism>
<evidence type="ECO:0000313" key="9">
    <source>
        <dbReference type="EMBL" id="EGL40911.1"/>
    </source>
</evidence>
<feature type="transmembrane region" description="Helical" evidence="7">
    <location>
        <begin position="120"/>
        <end position="139"/>
    </location>
</feature>
<evidence type="ECO:0000259" key="8">
    <source>
        <dbReference type="Pfam" id="PF00892"/>
    </source>
</evidence>
<feature type="domain" description="EamA" evidence="8">
    <location>
        <begin position="148"/>
        <end position="280"/>
    </location>
</feature>
<comment type="caution">
    <text evidence="9">The sequence shown here is derived from an EMBL/GenBank/DDBJ whole genome shotgun (WGS) entry which is preliminary data.</text>
</comment>
<keyword evidence="6 7" id="KW-0472">Membrane</keyword>
<dbReference type="PANTHER" id="PTHR42920:SF5">
    <property type="entry name" value="EAMA DOMAIN-CONTAINING PROTEIN"/>
    <property type="match status" value="1"/>
</dbReference>
<dbReference type="EMBL" id="AFIJ01000020">
    <property type="protein sequence ID" value="EGL40911.1"/>
    <property type="molecule type" value="Genomic_DNA"/>
</dbReference>
<dbReference type="SUPFAM" id="SSF103481">
    <property type="entry name" value="Multidrug resistance efflux transporter EmrE"/>
    <property type="match status" value="2"/>
</dbReference>
<feature type="transmembrane region" description="Helical" evidence="7">
    <location>
        <begin position="30"/>
        <end position="50"/>
    </location>
</feature>
<evidence type="ECO:0000256" key="2">
    <source>
        <dbReference type="ARBA" id="ARBA00007362"/>
    </source>
</evidence>
<evidence type="ECO:0000256" key="3">
    <source>
        <dbReference type="ARBA" id="ARBA00022475"/>
    </source>
</evidence>
<dbReference type="PANTHER" id="PTHR42920">
    <property type="entry name" value="OS03G0707200 PROTEIN-RELATED"/>
    <property type="match status" value="1"/>
</dbReference>
<feature type="transmembrane region" description="Helical" evidence="7">
    <location>
        <begin position="96"/>
        <end position="113"/>
    </location>
</feature>
<gene>
    <name evidence="9" type="ORF">HMPREF1039_1109</name>
</gene>
<evidence type="ECO:0000313" key="10">
    <source>
        <dbReference type="Proteomes" id="UP000004018"/>
    </source>
</evidence>
<sequence length="293" mass="31108">MKYRFMLLITAIVWGGGFVAQRLGAECIGPFTFNCCRYGIGALCLVPLLLSQKQTSSPAVPKGLSLIKACSLLSVLLFAGSGLQQIGLAYTTAGKAGFITSLYIVTVPLLGLFFKHPLRLSHVIGCAVALWGLYLLAFHGGTSEPLNKGDMMQLAGVLFWSCHILTVSRFVPHFSGIHLAAGQFLGCCLINALALWIHGETLSLSSLTAAAPALAYSGILAGGVGFTLQILGQKKVPPTEASLLCSLEMIFGALGGVLFLGEWMTCVEWLGCLFMTIGIFAAQTGGRTVYRPR</sequence>
<dbReference type="InterPro" id="IPR051258">
    <property type="entry name" value="Diverse_Substrate_Transporter"/>
</dbReference>
<keyword evidence="5 7" id="KW-1133">Transmembrane helix</keyword>
<keyword evidence="10" id="KW-1185">Reference proteome</keyword>
<feature type="transmembrane region" description="Helical" evidence="7">
    <location>
        <begin position="267"/>
        <end position="290"/>
    </location>
</feature>
<feature type="domain" description="EamA" evidence="8">
    <location>
        <begin position="5"/>
        <end position="137"/>
    </location>
</feature>
<dbReference type="InterPro" id="IPR000620">
    <property type="entry name" value="EamA_dom"/>
</dbReference>
<keyword evidence="3" id="KW-1003">Cell membrane</keyword>
<protein>
    <submittedName>
        <fullName evidence="9">Membrane protein</fullName>
    </submittedName>
</protein>
<dbReference type="Pfam" id="PF00892">
    <property type="entry name" value="EamA"/>
    <property type="match status" value="2"/>
</dbReference>
<feature type="transmembrane region" description="Helical" evidence="7">
    <location>
        <begin position="70"/>
        <end position="90"/>
    </location>
</feature>
<evidence type="ECO:0000256" key="5">
    <source>
        <dbReference type="ARBA" id="ARBA00022989"/>
    </source>
</evidence>
<evidence type="ECO:0000256" key="6">
    <source>
        <dbReference type="ARBA" id="ARBA00023136"/>
    </source>
</evidence>
<keyword evidence="4 7" id="KW-0812">Transmembrane</keyword>
<name>A0ABN0D0J2_9FIRM</name>
<evidence type="ECO:0000256" key="1">
    <source>
        <dbReference type="ARBA" id="ARBA00004651"/>
    </source>
</evidence>
<evidence type="ECO:0000256" key="7">
    <source>
        <dbReference type="SAM" id="Phobius"/>
    </source>
</evidence>
<feature type="transmembrane region" description="Helical" evidence="7">
    <location>
        <begin position="178"/>
        <end position="197"/>
    </location>
</feature>
<dbReference type="InterPro" id="IPR037185">
    <property type="entry name" value="EmrE-like"/>
</dbReference>
<feature type="transmembrane region" description="Helical" evidence="7">
    <location>
        <begin position="209"/>
        <end position="231"/>
    </location>
</feature>
<evidence type="ECO:0000256" key="4">
    <source>
        <dbReference type="ARBA" id="ARBA00022692"/>
    </source>
</evidence>
<comment type="similarity">
    <text evidence="2">Belongs to the EamA transporter family.</text>
</comment>
<proteinExistence type="inferred from homology"/>
<reference evidence="9 10" key="1">
    <citation type="submission" date="2011-04" db="EMBL/GenBank/DDBJ databases">
        <authorList>
            <person name="Harkins D.M."/>
            <person name="Madupu R."/>
            <person name="Durkin A.S."/>
            <person name="Torralba M."/>
            <person name="Methe B."/>
            <person name="Sutton G.G."/>
            <person name="Nelson K.E."/>
        </authorList>
    </citation>
    <scope>NUCLEOTIDE SEQUENCE [LARGE SCALE GENOMIC DNA]</scope>
    <source>
        <strain evidence="9 10">UPII 199-6</strain>
    </source>
</reference>
<accession>A0ABN0D0J2</accession>
<dbReference type="RefSeq" id="WP_007390942.1">
    <property type="nucleotide sequence ID" value="NZ_AFIJ01000020.1"/>
</dbReference>
<comment type="subcellular location">
    <subcellularLocation>
        <location evidence="1">Cell membrane</location>
        <topology evidence="1">Multi-pass membrane protein</topology>
    </subcellularLocation>
</comment>
<dbReference type="Proteomes" id="UP000004018">
    <property type="component" value="Unassembled WGS sequence"/>
</dbReference>